<keyword evidence="1" id="KW-1133">Transmembrane helix</keyword>
<organism evidence="2 3">
    <name type="scientific">Sphingobacterium hungaricum</name>
    <dbReference type="NCBI Taxonomy" id="2082723"/>
    <lineage>
        <taxon>Bacteria</taxon>
        <taxon>Pseudomonadati</taxon>
        <taxon>Bacteroidota</taxon>
        <taxon>Sphingobacteriia</taxon>
        <taxon>Sphingobacteriales</taxon>
        <taxon>Sphingobacteriaceae</taxon>
        <taxon>Sphingobacterium</taxon>
    </lineage>
</organism>
<keyword evidence="1" id="KW-0472">Membrane</keyword>
<keyword evidence="3" id="KW-1185">Reference proteome</keyword>
<dbReference type="Proteomes" id="UP000616201">
    <property type="component" value="Unassembled WGS sequence"/>
</dbReference>
<dbReference type="AlphaFoldDB" id="A0A928UU44"/>
<feature type="transmembrane region" description="Helical" evidence="1">
    <location>
        <begin position="60"/>
        <end position="81"/>
    </location>
</feature>
<reference evidence="2" key="1">
    <citation type="submission" date="2018-02" db="EMBL/GenBank/DDBJ databases">
        <authorList>
            <person name="Vasarhelyi B.M."/>
            <person name="Deshmukh S."/>
            <person name="Balint B."/>
            <person name="Kukolya J."/>
        </authorList>
    </citation>
    <scope>NUCLEOTIDE SEQUENCE</scope>
    <source>
        <strain evidence="2">KB22</strain>
    </source>
</reference>
<gene>
    <name evidence="2" type="ORF">C4F49_06180</name>
</gene>
<dbReference type="RefSeq" id="WP_196935210.1">
    <property type="nucleotide sequence ID" value="NZ_MU158698.1"/>
</dbReference>
<evidence type="ECO:0000313" key="2">
    <source>
        <dbReference type="EMBL" id="MBE8713260.1"/>
    </source>
</evidence>
<feature type="transmembrane region" description="Helical" evidence="1">
    <location>
        <begin position="5"/>
        <end position="21"/>
    </location>
</feature>
<keyword evidence="1" id="KW-0812">Transmembrane</keyword>
<evidence type="ECO:0000256" key="1">
    <source>
        <dbReference type="SAM" id="Phobius"/>
    </source>
</evidence>
<protein>
    <submittedName>
        <fullName evidence="2">Uncharacterized protein</fullName>
    </submittedName>
</protein>
<dbReference type="EMBL" id="PRDK01000004">
    <property type="protein sequence ID" value="MBE8713260.1"/>
    <property type="molecule type" value="Genomic_DNA"/>
</dbReference>
<sequence>MKIQLTPINIVIACVLAYYISEWGEDRMTFSWWWLILWTFVLLVIDLLFRLIFKDSKRIWFLQLAFVIIVGMLMVLIKLSLN</sequence>
<comment type="caution">
    <text evidence="2">The sequence shown here is derived from an EMBL/GenBank/DDBJ whole genome shotgun (WGS) entry which is preliminary data.</text>
</comment>
<name>A0A928UU44_9SPHI</name>
<proteinExistence type="predicted"/>
<accession>A0A928UU44</accession>
<evidence type="ECO:0000313" key="3">
    <source>
        <dbReference type="Proteomes" id="UP000616201"/>
    </source>
</evidence>
<feature type="transmembrane region" description="Helical" evidence="1">
    <location>
        <begin position="33"/>
        <end position="53"/>
    </location>
</feature>